<comment type="caution">
    <text evidence="2">The sequence shown here is derived from an EMBL/GenBank/DDBJ whole genome shotgun (WGS) entry which is preliminary data.</text>
</comment>
<accession>A0A7W4VNH1</accession>
<reference evidence="2 3" key="1">
    <citation type="submission" date="2020-08" db="EMBL/GenBank/DDBJ databases">
        <title>The Agave Microbiome: Exploring the role of microbial communities in plant adaptations to desert environments.</title>
        <authorList>
            <person name="Partida-Martinez L.P."/>
        </authorList>
    </citation>
    <scope>NUCLEOTIDE SEQUENCE [LARGE SCALE GENOMIC DNA]</scope>
    <source>
        <strain evidence="2 3">AT3.9</strain>
    </source>
</reference>
<dbReference type="InterPro" id="IPR003615">
    <property type="entry name" value="HNH_nuc"/>
</dbReference>
<name>A0A7W4VNH1_9HYPH</name>
<organism evidence="2 3">
    <name type="scientific">Microvirga lupini</name>
    <dbReference type="NCBI Taxonomy" id="420324"/>
    <lineage>
        <taxon>Bacteria</taxon>
        <taxon>Pseudomonadati</taxon>
        <taxon>Pseudomonadota</taxon>
        <taxon>Alphaproteobacteria</taxon>
        <taxon>Hyphomicrobiales</taxon>
        <taxon>Methylobacteriaceae</taxon>
        <taxon>Microvirga</taxon>
    </lineage>
</organism>
<keyword evidence="3" id="KW-1185">Reference proteome</keyword>
<feature type="domain" description="HNH nuclease" evidence="1">
    <location>
        <begin position="115"/>
        <end position="172"/>
    </location>
</feature>
<dbReference type="Proteomes" id="UP000532010">
    <property type="component" value="Unassembled WGS sequence"/>
</dbReference>
<dbReference type="Gene3D" id="1.10.30.50">
    <property type="match status" value="1"/>
</dbReference>
<dbReference type="RefSeq" id="WP_183452382.1">
    <property type="nucleotide sequence ID" value="NZ_JACHWB010000004.1"/>
</dbReference>
<dbReference type="SMART" id="SM00507">
    <property type="entry name" value="HNHc"/>
    <property type="match status" value="1"/>
</dbReference>
<gene>
    <name evidence="2" type="ORF">FHR70_003505</name>
</gene>
<evidence type="ECO:0000259" key="1">
    <source>
        <dbReference type="SMART" id="SM00507"/>
    </source>
</evidence>
<dbReference type="EMBL" id="JACHWB010000004">
    <property type="protein sequence ID" value="MBB3020424.1"/>
    <property type="molecule type" value="Genomic_DNA"/>
</dbReference>
<proteinExistence type="predicted"/>
<protein>
    <recommendedName>
        <fullName evidence="1">HNH nuclease domain-containing protein</fullName>
    </recommendedName>
</protein>
<evidence type="ECO:0000313" key="2">
    <source>
        <dbReference type="EMBL" id="MBB3020424.1"/>
    </source>
</evidence>
<dbReference type="AlphaFoldDB" id="A0A7W4VNH1"/>
<sequence length="215" mass="24053">MAWRDDVQAALEAIGGQGALQVIYNAVEQIRRRNGGTLPPSWQAVVRRELEYNSSDSESYQGRFDLFYSVNGIGGGVWGLRALERLTPVAVDSAEPDSPLARMETYRILRDTVMARRVKKLHQNTCQICSTVIQLSAGQSYSEAHHIRPLGRPHNGPDIPENILVVCPTHHVLCDYGAIKLDEAMLTKRNGHTIDPKFLNYHNTSIFESVIDDEV</sequence>
<dbReference type="Pfam" id="PF13391">
    <property type="entry name" value="HNH_2"/>
    <property type="match status" value="1"/>
</dbReference>
<evidence type="ECO:0000313" key="3">
    <source>
        <dbReference type="Proteomes" id="UP000532010"/>
    </source>
</evidence>